<proteinExistence type="predicted"/>
<protein>
    <submittedName>
        <fullName evidence="1">Uncharacterized protein</fullName>
    </submittedName>
</protein>
<evidence type="ECO:0000313" key="2">
    <source>
        <dbReference type="Proteomes" id="UP001596001"/>
    </source>
</evidence>
<gene>
    <name evidence="1" type="ORF">ACFO6X_06390</name>
</gene>
<dbReference type="EMBL" id="JBHSHJ010000003">
    <property type="protein sequence ID" value="MFC4788613.1"/>
    <property type="molecule type" value="Genomic_DNA"/>
</dbReference>
<comment type="caution">
    <text evidence="1">The sequence shown here is derived from an EMBL/GenBank/DDBJ whole genome shotgun (WGS) entry which is preliminary data.</text>
</comment>
<keyword evidence="2" id="KW-1185">Reference proteome</keyword>
<dbReference type="RefSeq" id="WP_382431198.1">
    <property type="nucleotide sequence ID" value="NZ_JBHSHJ010000003.1"/>
</dbReference>
<evidence type="ECO:0000313" key="1">
    <source>
        <dbReference type="EMBL" id="MFC4788613.1"/>
    </source>
</evidence>
<reference evidence="2" key="1">
    <citation type="journal article" date="2019" name="Int. J. Syst. Evol. Microbiol.">
        <title>The Global Catalogue of Microorganisms (GCM) 10K type strain sequencing project: providing services to taxonomists for standard genome sequencing and annotation.</title>
        <authorList>
            <consortium name="The Broad Institute Genomics Platform"/>
            <consortium name="The Broad Institute Genome Sequencing Center for Infectious Disease"/>
            <person name="Wu L."/>
            <person name="Ma J."/>
        </authorList>
    </citation>
    <scope>NUCLEOTIDE SEQUENCE [LARGE SCALE GENOMIC DNA]</scope>
    <source>
        <strain evidence="2">CCUG 49452</strain>
    </source>
</reference>
<sequence>MMVGIFILGEVPFAAHSTQWSISIMSPMRLAGAAFLSINRDLQEVAA</sequence>
<organism evidence="1 2">
    <name type="scientific">Giesbergeria sinuosa</name>
    <dbReference type="NCBI Taxonomy" id="80883"/>
    <lineage>
        <taxon>Bacteria</taxon>
        <taxon>Pseudomonadati</taxon>
        <taxon>Pseudomonadota</taxon>
        <taxon>Betaproteobacteria</taxon>
        <taxon>Burkholderiales</taxon>
        <taxon>Comamonadaceae</taxon>
        <taxon>Giesbergeria</taxon>
    </lineage>
</organism>
<dbReference type="Proteomes" id="UP001596001">
    <property type="component" value="Unassembled WGS sequence"/>
</dbReference>
<accession>A0ABV9QBS9</accession>
<name>A0ABV9QBS9_9BURK</name>